<dbReference type="AlphaFoldDB" id="A0A3M4W6D0"/>
<sequence length="97" mass="10998">MTFDVGTGILLLEILMNTKALVEDESGRLQFDAERLGEHISTVLADIEVLERLDDEAYLAGARDYVHKHLGAPQSSQTRFNFPTSHYARRVLEELPR</sequence>
<protein>
    <submittedName>
        <fullName evidence="2">Uncharacterized protein</fullName>
    </submittedName>
</protein>
<evidence type="ECO:0000313" key="4">
    <source>
        <dbReference type="Proteomes" id="UP000614982"/>
    </source>
</evidence>
<dbReference type="Proteomes" id="UP000278332">
    <property type="component" value="Unassembled WGS sequence"/>
</dbReference>
<reference evidence="1 4" key="2">
    <citation type="submission" date="2020-05" db="EMBL/GenBank/DDBJ databases">
        <title>Genetic diversity of Pseudomonas cichorii.</title>
        <authorList>
            <person name="Tani S."/>
            <person name="Yagi H."/>
            <person name="Hashimoto S."/>
            <person name="Iiyama K."/>
            <person name="Furuya N."/>
        </authorList>
    </citation>
    <scope>NUCLEOTIDE SEQUENCE [LARGE SCALE GENOMIC DNA]</scope>
    <source>
        <strain evidence="1 4">LMG 2162</strain>
    </source>
</reference>
<evidence type="ECO:0000313" key="1">
    <source>
        <dbReference type="EMBL" id="GFM91952.1"/>
    </source>
</evidence>
<name>A0A3M4W6D0_PSECI</name>
<evidence type="ECO:0000313" key="3">
    <source>
        <dbReference type="Proteomes" id="UP000278332"/>
    </source>
</evidence>
<dbReference type="Proteomes" id="UP000614982">
    <property type="component" value="Unassembled WGS sequence"/>
</dbReference>
<dbReference type="EMBL" id="BLWA01000004">
    <property type="protein sequence ID" value="GFM91952.1"/>
    <property type="molecule type" value="Genomic_DNA"/>
</dbReference>
<proteinExistence type="predicted"/>
<evidence type="ECO:0000313" key="2">
    <source>
        <dbReference type="EMBL" id="RMR59523.1"/>
    </source>
</evidence>
<comment type="caution">
    <text evidence="2">The sequence shown here is derived from an EMBL/GenBank/DDBJ whole genome shotgun (WGS) entry which is preliminary data.</text>
</comment>
<reference evidence="2 3" key="1">
    <citation type="submission" date="2018-08" db="EMBL/GenBank/DDBJ databases">
        <title>Recombination of ecologically and evolutionarily significant loci maintains genetic cohesion in the Pseudomonas syringae species complex.</title>
        <authorList>
            <person name="Dillon M."/>
            <person name="Thakur S."/>
            <person name="Almeida R.N.D."/>
            <person name="Weir B.S."/>
            <person name="Guttman D.S."/>
        </authorList>
    </citation>
    <scope>NUCLEOTIDE SEQUENCE [LARGE SCALE GENOMIC DNA]</scope>
    <source>
        <strain evidence="2 3">ICMP 6917</strain>
    </source>
</reference>
<keyword evidence="4" id="KW-1185">Reference proteome</keyword>
<accession>A0A3M4W6D0</accession>
<gene>
    <name evidence="2" type="ORF">ALP84_02736</name>
    <name evidence="1" type="ORF">PSCICP_19240</name>
</gene>
<organism evidence="2 3">
    <name type="scientific">Pseudomonas cichorii</name>
    <dbReference type="NCBI Taxonomy" id="36746"/>
    <lineage>
        <taxon>Bacteria</taxon>
        <taxon>Pseudomonadati</taxon>
        <taxon>Pseudomonadota</taxon>
        <taxon>Gammaproteobacteria</taxon>
        <taxon>Pseudomonadales</taxon>
        <taxon>Pseudomonadaceae</taxon>
        <taxon>Pseudomonas</taxon>
    </lineage>
</organism>
<dbReference type="RefSeq" id="WP_236249424.1">
    <property type="nucleotide sequence ID" value="NZ_BLVX01000010.1"/>
</dbReference>
<dbReference type="EMBL" id="RBRY01000054">
    <property type="protein sequence ID" value="RMR59523.1"/>
    <property type="molecule type" value="Genomic_DNA"/>
</dbReference>
<dbReference type="GeneID" id="45544401"/>